<feature type="compositionally biased region" description="Polar residues" evidence="1">
    <location>
        <begin position="403"/>
        <end position="432"/>
    </location>
</feature>
<dbReference type="AlphaFoldDB" id="A0A9D5CLA6"/>
<reference evidence="2" key="2">
    <citation type="journal article" date="2022" name="Hortic Res">
        <title>The genome of Dioscorea zingiberensis sheds light on the biosynthesis, origin and evolution of the medicinally important diosgenin saponins.</title>
        <authorList>
            <person name="Li Y."/>
            <person name="Tan C."/>
            <person name="Li Z."/>
            <person name="Guo J."/>
            <person name="Li S."/>
            <person name="Chen X."/>
            <person name="Wang C."/>
            <person name="Dai X."/>
            <person name="Yang H."/>
            <person name="Song W."/>
            <person name="Hou L."/>
            <person name="Xu J."/>
            <person name="Tong Z."/>
            <person name="Xu A."/>
            <person name="Yuan X."/>
            <person name="Wang W."/>
            <person name="Yang Q."/>
            <person name="Chen L."/>
            <person name="Sun Z."/>
            <person name="Wang K."/>
            <person name="Pan B."/>
            <person name="Chen J."/>
            <person name="Bao Y."/>
            <person name="Liu F."/>
            <person name="Qi X."/>
            <person name="Gang D.R."/>
            <person name="Wen J."/>
            <person name="Li J."/>
        </authorList>
    </citation>
    <scope>NUCLEOTIDE SEQUENCE</scope>
    <source>
        <strain evidence="2">Dzin_1.0</strain>
    </source>
</reference>
<dbReference type="InterPro" id="IPR039928">
    <property type="entry name" value="LNK"/>
</dbReference>
<name>A0A9D5CLA6_9LILI</name>
<protein>
    <submittedName>
        <fullName evidence="2">Uncharacterized protein</fullName>
    </submittedName>
</protein>
<evidence type="ECO:0000313" key="3">
    <source>
        <dbReference type="Proteomes" id="UP001085076"/>
    </source>
</evidence>
<dbReference type="GO" id="GO:0006355">
    <property type="term" value="P:regulation of DNA-templated transcription"/>
    <property type="evidence" value="ECO:0007669"/>
    <property type="project" value="InterPro"/>
</dbReference>
<proteinExistence type="predicted"/>
<evidence type="ECO:0000256" key="1">
    <source>
        <dbReference type="SAM" id="MobiDB-lite"/>
    </source>
</evidence>
<dbReference type="PANTHER" id="PTHR33334:SF8">
    <property type="entry name" value="PROTEIN LNK1"/>
    <property type="match status" value="1"/>
</dbReference>
<dbReference type="OrthoDB" id="618331at2759"/>
<dbReference type="GO" id="GO:0007623">
    <property type="term" value="P:circadian rhythm"/>
    <property type="evidence" value="ECO:0007669"/>
    <property type="project" value="InterPro"/>
</dbReference>
<sequence length="782" mass="86729">MDYFTFDMERSVRAKKRNIDWWDLTEKNDHLVASLEGRWINDCETSVHSPKKPTLGVVRSRNISGSSETNACRFKKGGSKELEVSWSHESSRLVSESWEPKCFSTVASSAYWNSQIIDNCFSSCNTSGVRNLFCSEDPMLGSKYAADDNQLCHLSVKGISPVLGFDSLKNTLSDGVLSSPCHDLSAIDNIECVGGMLRRNCDLKSEALEQRSMGTKLKIDETTRDDYTVIDDCFVPHHSGEFSLFASGDYHSPRESLNGVGKSICSRDTSRQVLSRKEETSFLFQKDQNLVELEGSTSTKGATTFAKQSEENLACDIFSSGFPNLSEITAPDDNENCDFSLFPILQDDKLSYCDWFDIGNCEDSDIVFRNSSISGQQSAVVADSIPWSSSTSNIILSSSDTSKLGSQSVSTNLGAMTSTPSQNSANTNPLPENSLSTIDFDKAYNLDGQSDSLVNDAEDNGGYEEINKQLIKDLEWQPGTEGKSNVLSSQRQHLPDHILKQMYVERSDFLSNVLNIHPHDTLVEYNLPLCQSQLTQRGPSIECVKESNPSLSYEAITHATSCSCQCKDVLPDLHSQPSALTMETKVEKQFLRKPLYQATVNAHFVQEPNLKFHAGHGGEYDVGHAKTELLGYEIETPTISKCSSDASTLSNDSLLEVVSFQQLQDVLGQLDHNAKQCIRDGLYRIARSSEKRNCYMNHYNDSVENTAAKGSNDIEKFPELMDVEADTNPIDRSIALLLFNKSSGPDTSSYLLKMLRNLQTYGPTCSRSTFPDKLVHEGVIGR</sequence>
<dbReference type="PANTHER" id="PTHR33334">
    <property type="entry name" value="PROTEIN LNK1"/>
    <property type="match status" value="1"/>
</dbReference>
<accession>A0A9D5CLA6</accession>
<gene>
    <name evidence="2" type="ORF">J5N97_017024</name>
</gene>
<keyword evidence="3" id="KW-1185">Reference proteome</keyword>
<organism evidence="2 3">
    <name type="scientific">Dioscorea zingiberensis</name>
    <dbReference type="NCBI Taxonomy" id="325984"/>
    <lineage>
        <taxon>Eukaryota</taxon>
        <taxon>Viridiplantae</taxon>
        <taxon>Streptophyta</taxon>
        <taxon>Embryophyta</taxon>
        <taxon>Tracheophyta</taxon>
        <taxon>Spermatophyta</taxon>
        <taxon>Magnoliopsida</taxon>
        <taxon>Liliopsida</taxon>
        <taxon>Dioscoreales</taxon>
        <taxon>Dioscoreaceae</taxon>
        <taxon>Dioscorea</taxon>
    </lineage>
</organism>
<dbReference type="EMBL" id="JAGGNH010000004">
    <property type="protein sequence ID" value="KAJ0975059.1"/>
    <property type="molecule type" value="Genomic_DNA"/>
</dbReference>
<dbReference type="Proteomes" id="UP001085076">
    <property type="component" value="Miscellaneous, Linkage group lg04"/>
</dbReference>
<feature type="region of interest" description="Disordered" evidence="1">
    <location>
        <begin position="399"/>
        <end position="432"/>
    </location>
</feature>
<reference evidence="2" key="1">
    <citation type="submission" date="2021-03" db="EMBL/GenBank/DDBJ databases">
        <authorList>
            <person name="Li Z."/>
            <person name="Yang C."/>
        </authorList>
    </citation>
    <scope>NUCLEOTIDE SEQUENCE</scope>
    <source>
        <strain evidence="2">Dzin_1.0</strain>
        <tissue evidence="2">Leaf</tissue>
    </source>
</reference>
<comment type="caution">
    <text evidence="2">The sequence shown here is derived from an EMBL/GenBank/DDBJ whole genome shotgun (WGS) entry which is preliminary data.</text>
</comment>
<evidence type="ECO:0000313" key="2">
    <source>
        <dbReference type="EMBL" id="KAJ0975059.1"/>
    </source>
</evidence>